<dbReference type="PROSITE" id="PS50112">
    <property type="entry name" value="PAS"/>
    <property type="match status" value="2"/>
</dbReference>
<dbReference type="InterPro" id="IPR036890">
    <property type="entry name" value="HATPase_C_sf"/>
</dbReference>
<name>L9ZIY8_9EURY</name>
<dbReference type="PROSITE" id="PS50894">
    <property type="entry name" value="HPT"/>
    <property type="match status" value="1"/>
</dbReference>
<reference evidence="10 11" key="1">
    <citation type="journal article" date="2014" name="PLoS Genet.">
        <title>Phylogenetically driven sequencing of extremely halophilic archaea reveals strategies for static and dynamic osmo-response.</title>
        <authorList>
            <person name="Becker E.A."/>
            <person name="Seitzer P.M."/>
            <person name="Tritt A."/>
            <person name="Larsen D."/>
            <person name="Krusor M."/>
            <person name="Yao A.I."/>
            <person name="Wu D."/>
            <person name="Madern D."/>
            <person name="Eisen J.A."/>
            <person name="Darling A.E."/>
            <person name="Facciotti M.T."/>
        </authorList>
    </citation>
    <scope>NUCLEOTIDE SEQUENCE [LARGE SCALE GENOMIC DNA]</scope>
    <source>
        <strain evidence="10 11">DSM 12281</strain>
    </source>
</reference>
<sequence>MPVVDRITDAFFALDTDFRFTYLNDRAETLLERSRADLIGRVMWDEFPQTVETQFPDGFHRAMDTQTPVSFDIYHARLETWFEATAYPSETGLSVYMRDVTERKQQERTLAQHAAAVEAISDGVVTLNGDREIVSVNEAMERFLGVDRADLLGEHVEIIPERAAIDADDAVEIGRAITDVDIGTAETRRVEVPFTDASGADRVGEFRFVPVEDTRATIAGIVRDVTDQHEYERVAASLHEITRWLLESDDPEEICSIAVHAGSDLLDLPISGVWLLDDEQGYLDPVAGTAGAYEEFGGLPRFTPPEGLIWDVFESGSVERFDDLSTVDGLYNPDSPIRSEIIAPIGTHGVLMTGSLEADRFDDTDVELLSTLVENIRAALDRADREQLLRDRTTELERQTERLEGIAEVLSTDLKRQLDAVADALADERARTGNDSWEFPLAEDSVTTMLDRTERLVDDVREFARNATAVGPRNRILLERAIRDAAANSRLDESALDLDFEHAAALRADAERFGHLLETAFDDIAARAQASESEGASETRDEARVSSEDTNERSPPVRVSVGLLGIDDDQPAHEETQAVIGTETGREQSRGFYLLDTAAKRPATLDERAFDPTDDDGTGMDGLGLTLVRAIADAHDWTLSVDDATNGTRIEVRDITTLEPL</sequence>
<dbReference type="STRING" id="1230458.C484_19502"/>
<dbReference type="Gene3D" id="3.30.450.20">
    <property type="entry name" value="PAS domain"/>
    <property type="match status" value="2"/>
</dbReference>
<dbReference type="EMBL" id="AOIL01000067">
    <property type="protein sequence ID" value="ELY85537.1"/>
    <property type="molecule type" value="Genomic_DNA"/>
</dbReference>
<feature type="domain" description="HPt" evidence="9">
    <location>
        <begin position="361"/>
        <end position="463"/>
    </location>
</feature>
<dbReference type="Pfam" id="PF13185">
    <property type="entry name" value="GAF_2"/>
    <property type="match status" value="1"/>
</dbReference>
<dbReference type="InterPro" id="IPR052162">
    <property type="entry name" value="Sensor_kinase/Photoreceptor"/>
</dbReference>
<dbReference type="Proteomes" id="UP000011648">
    <property type="component" value="Unassembled WGS sequence"/>
</dbReference>
<dbReference type="PANTHER" id="PTHR43304:SF1">
    <property type="entry name" value="PAC DOMAIN-CONTAINING PROTEIN"/>
    <property type="match status" value="1"/>
</dbReference>
<protein>
    <recommendedName>
        <fullName evidence="2">histidine kinase</fullName>
        <ecNumber evidence="2">2.7.13.3</ecNumber>
    </recommendedName>
</protein>
<organism evidence="10 11">
    <name type="scientific">Natrialba taiwanensis DSM 12281</name>
    <dbReference type="NCBI Taxonomy" id="1230458"/>
    <lineage>
        <taxon>Archaea</taxon>
        <taxon>Methanobacteriati</taxon>
        <taxon>Methanobacteriota</taxon>
        <taxon>Stenosarchaea group</taxon>
        <taxon>Halobacteria</taxon>
        <taxon>Halobacteriales</taxon>
        <taxon>Natrialbaceae</taxon>
        <taxon>Natrialba</taxon>
    </lineage>
</organism>
<evidence type="ECO:0000259" key="9">
    <source>
        <dbReference type="PROSITE" id="PS50894"/>
    </source>
</evidence>
<dbReference type="PATRIC" id="fig|1230458.4.peg.3921"/>
<evidence type="ECO:0000313" key="10">
    <source>
        <dbReference type="EMBL" id="ELY85537.1"/>
    </source>
</evidence>
<keyword evidence="11" id="KW-1185">Reference proteome</keyword>
<keyword evidence="5" id="KW-0418">Kinase</keyword>
<accession>L9ZIY8</accession>
<dbReference type="Gene3D" id="3.30.450.40">
    <property type="match status" value="1"/>
</dbReference>
<dbReference type="InterPro" id="IPR003018">
    <property type="entry name" value="GAF"/>
</dbReference>
<dbReference type="GO" id="GO:0000160">
    <property type="term" value="P:phosphorelay signal transduction system"/>
    <property type="evidence" value="ECO:0007669"/>
    <property type="project" value="InterPro"/>
</dbReference>
<evidence type="ECO:0000256" key="4">
    <source>
        <dbReference type="ARBA" id="ARBA00022679"/>
    </source>
</evidence>
<evidence type="ECO:0000256" key="6">
    <source>
        <dbReference type="PROSITE-ProRule" id="PRU00110"/>
    </source>
</evidence>
<evidence type="ECO:0000259" key="8">
    <source>
        <dbReference type="PROSITE" id="PS50112"/>
    </source>
</evidence>
<proteinExistence type="predicted"/>
<comment type="caution">
    <text evidence="10">The sequence shown here is derived from an EMBL/GenBank/DDBJ whole genome shotgun (WGS) entry which is preliminary data.</text>
</comment>
<comment type="catalytic activity">
    <reaction evidence="1">
        <text>ATP + protein L-histidine = ADP + protein N-phospho-L-histidine.</text>
        <dbReference type="EC" id="2.7.13.3"/>
    </reaction>
</comment>
<evidence type="ECO:0000256" key="1">
    <source>
        <dbReference type="ARBA" id="ARBA00000085"/>
    </source>
</evidence>
<dbReference type="InterPro" id="IPR008207">
    <property type="entry name" value="Sig_transdc_His_kin_Hpt_dom"/>
</dbReference>
<dbReference type="InterPro" id="IPR029016">
    <property type="entry name" value="GAF-like_dom_sf"/>
</dbReference>
<dbReference type="InterPro" id="IPR035965">
    <property type="entry name" value="PAS-like_dom_sf"/>
</dbReference>
<evidence type="ECO:0000256" key="2">
    <source>
        <dbReference type="ARBA" id="ARBA00012438"/>
    </source>
</evidence>
<dbReference type="SUPFAM" id="SSF55781">
    <property type="entry name" value="GAF domain-like"/>
    <property type="match status" value="1"/>
</dbReference>
<feature type="compositionally biased region" description="Basic and acidic residues" evidence="7">
    <location>
        <begin position="537"/>
        <end position="552"/>
    </location>
</feature>
<keyword evidence="3" id="KW-0597">Phosphoprotein</keyword>
<dbReference type="AlphaFoldDB" id="L9ZIY8"/>
<dbReference type="EC" id="2.7.13.3" evidence="2"/>
<dbReference type="NCBIfam" id="TIGR00229">
    <property type="entry name" value="sensory_box"/>
    <property type="match status" value="2"/>
</dbReference>
<dbReference type="Pfam" id="PF08448">
    <property type="entry name" value="PAS_4"/>
    <property type="match status" value="2"/>
</dbReference>
<evidence type="ECO:0000256" key="3">
    <source>
        <dbReference type="ARBA" id="ARBA00022553"/>
    </source>
</evidence>
<dbReference type="SMART" id="SM00065">
    <property type="entry name" value="GAF"/>
    <property type="match status" value="1"/>
</dbReference>
<evidence type="ECO:0000256" key="5">
    <source>
        <dbReference type="ARBA" id="ARBA00022777"/>
    </source>
</evidence>
<comment type="caution">
    <text evidence="6">Lacks conserved residue(s) required for the propagation of feature annotation.</text>
</comment>
<evidence type="ECO:0000313" key="11">
    <source>
        <dbReference type="Proteomes" id="UP000011648"/>
    </source>
</evidence>
<dbReference type="CDD" id="cd00130">
    <property type="entry name" value="PAS"/>
    <property type="match status" value="2"/>
</dbReference>
<feature type="domain" description="PAS" evidence="8">
    <location>
        <begin position="1"/>
        <end position="41"/>
    </location>
</feature>
<dbReference type="SUPFAM" id="SSF55785">
    <property type="entry name" value="PYP-like sensor domain (PAS domain)"/>
    <property type="match status" value="2"/>
</dbReference>
<dbReference type="GO" id="GO:0004673">
    <property type="term" value="F:protein histidine kinase activity"/>
    <property type="evidence" value="ECO:0007669"/>
    <property type="project" value="UniProtKB-EC"/>
</dbReference>
<dbReference type="SMART" id="SM00091">
    <property type="entry name" value="PAS"/>
    <property type="match status" value="2"/>
</dbReference>
<dbReference type="PANTHER" id="PTHR43304">
    <property type="entry name" value="PHYTOCHROME-LIKE PROTEIN CPH1"/>
    <property type="match status" value="1"/>
</dbReference>
<dbReference type="InterPro" id="IPR013656">
    <property type="entry name" value="PAS_4"/>
</dbReference>
<feature type="domain" description="PAS" evidence="8">
    <location>
        <begin position="109"/>
        <end position="154"/>
    </location>
</feature>
<evidence type="ECO:0000256" key="7">
    <source>
        <dbReference type="SAM" id="MobiDB-lite"/>
    </source>
</evidence>
<keyword evidence="4" id="KW-0808">Transferase</keyword>
<gene>
    <name evidence="10" type="ORF">C484_19502</name>
</gene>
<feature type="region of interest" description="Disordered" evidence="7">
    <location>
        <begin position="528"/>
        <end position="556"/>
    </location>
</feature>
<dbReference type="SUPFAM" id="SSF55874">
    <property type="entry name" value="ATPase domain of HSP90 chaperone/DNA topoisomerase II/histidine kinase"/>
    <property type="match status" value="1"/>
</dbReference>
<dbReference type="InterPro" id="IPR000014">
    <property type="entry name" value="PAS"/>
</dbReference>
<dbReference type="Gene3D" id="3.30.565.10">
    <property type="entry name" value="Histidine kinase-like ATPase, C-terminal domain"/>
    <property type="match status" value="1"/>
</dbReference>